<proteinExistence type="predicted"/>
<comment type="caution">
    <text evidence="2">The sequence shown here is derived from an EMBL/GenBank/DDBJ whole genome shotgun (WGS) entry which is preliminary data.</text>
</comment>
<sequence>MNTGRAQVDPSHEPLILDSSSLLSNNASSGNGNINEDEDDDGADIAGPTVEAHVDLSKVPLCKVYPDDIAAKLAQPDFPCLIQKFIYDQEHLNSTSDIMSVSSTAHPMFYGKITVYPSAIATIQVPSNISRTGGMCCERICAVTSWRKGASHYDTVFVNADSAVEGIHYLCALVNWFSCKDNSPDKSTGMWIVEPYARGGDAENPSSDIIHLNTILRAAHLLPVFGSEHVSRTLSFTDTLDTFSSYYINKYVDHHAFKITF</sequence>
<dbReference type="AlphaFoldDB" id="A0AAD4QHF5"/>
<dbReference type="EMBL" id="JAKELL010000002">
    <property type="protein sequence ID" value="KAH9000049.1"/>
    <property type="molecule type" value="Genomic_DNA"/>
</dbReference>
<organism evidence="2 3">
    <name type="scientific">Lactarius akahatsu</name>
    <dbReference type="NCBI Taxonomy" id="416441"/>
    <lineage>
        <taxon>Eukaryota</taxon>
        <taxon>Fungi</taxon>
        <taxon>Dikarya</taxon>
        <taxon>Basidiomycota</taxon>
        <taxon>Agaricomycotina</taxon>
        <taxon>Agaricomycetes</taxon>
        <taxon>Russulales</taxon>
        <taxon>Russulaceae</taxon>
        <taxon>Lactarius</taxon>
    </lineage>
</organism>
<gene>
    <name evidence="2" type="ORF">EDB92DRAFT_1939723</name>
</gene>
<name>A0AAD4QHF5_9AGAM</name>
<evidence type="ECO:0000313" key="2">
    <source>
        <dbReference type="EMBL" id="KAH9000049.1"/>
    </source>
</evidence>
<protein>
    <submittedName>
        <fullName evidence="2">Uncharacterized protein</fullName>
    </submittedName>
</protein>
<keyword evidence="3" id="KW-1185">Reference proteome</keyword>
<evidence type="ECO:0000256" key="1">
    <source>
        <dbReference type="SAM" id="MobiDB-lite"/>
    </source>
</evidence>
<accession>A0AAD4QHF5</accession>
<feature type="region of interest" description="Disordered" evidence="1">
    <location>
        <begin position="26"/>
        <end position="45"/>
    </location>
</feature>
<reference evidence="2" key="1">
    <citation type="submission" date="2022-01" db="EMBL/GenBank/DDBJ databases">
        <title>Comparative genomics reveals a dynamic genome evolution in the ectomycorrhizal milk-cap (Lactarius) mushrooms.</title>
        <authorList>
            <consortium name="DOE Joint Genome Institute"/>
            <person name="Lebreton A."/>
            <person name="Tang N."/>
            <person name="Kuo A."/>
            <person name="LaButti K."/>
            <person name="Drula E."/>
            <person name="Barry K."/>
            <person name="Clum A."/>
            <person name="Lipzen A."/>
            <person name="Mousain D."/>
            <person name="Ng V."/>
            <person name="Wang R."/>
            <person name="Wang X."/>
            <person name="Dai Y."/>
            <person name="Henrissat B."/>
            <person name="Grigoriev I.V."/>
            <person name="Guerin-Laguette A."/>
            <person name="Yu F."/>
            <person name="Martin F.M."/>
        </authorList>
    </citation>
    <scope>NUCLEOTIDE SEQUENCE</scope>
    <source>
        <strain evidence="2">QP</strain>
    </source>
</reference>
<evidence type="ECO:0000313" key="3">
    <source>
        <dbReference type="Proteomes" id="UP001201163"/>
    </source>
</evidence>
<dbReference type="Proteomes" id="UP001201163">
    <property type="component" value="Unassembled WGS sequence"/>
</dbReference>